<evidence type="ECO:0000313" key="3">
    <source>
        <dbReference type="EMBL" id="KAH9526512.1"/>
    </source>
</evidence>
<keyword evidence="4" id="KW-1185">Reference proteome</keyword>
<reference evidence="3" key="1">
    <citation type="submission" date="2013-05" db="EMBL/GenBank/DDBJ databases">
        <authorList>
            <person name="Yim A.K.Y."/>
            <person name="Chan T.F."/>
            <person name="Ji K.M."/>
            <person name="Liu X.Y."/>
            <person name="Zhou J.W."/>
            <person name="Li R.Q."/>
            <person name="Yang K.Y."/>
            <person name="Li J."/>
            <person name="Li M."/>
            <person name="Law P.T.W."/>
            <person name="Wu Y.L."/>
            <person name="Cai Z.L."/>
            <person name="Qin H."/>
            <person name="Bao Y."/>
            <person name="Leung R.K.K."/>
            <person name="Ng P.K.S."/>
            <person name="Zou J."/>
            <person name="Zhong X.J."/>
            <person name="Ran P.X."/>
            <person name="Zhong N.S."/>
            <person name="Liu Z.G."/>
            <person name="Tsui S.K.W."/>
        </authorList>
    </citation>
    <scope>NUCLEOTIDE SEQUENCE</scope>
    <source>
        <strain evidence="3">Derf</strain>
        <tissue evidence="3">Whole organism</tissue>
    </source>
</reference>
<keyword evidence="1" id="KW-0472">Membrane</keyword>
<comment type="caution">
    <text evidence="3">The sequence shown here is derived from an EMBL/GenBank/DDBJ whole genome shotgun (WGS) entry which is preliminary data.</text>
</comment>
<feature type="signal peptide" evidence="2">
    <location>
        <begin position="1"/>
        <end position="18"/>
    </location>
</feature>
<sequence length="78" mass="9215">MNTYLIFSLLLIPDGINADVLFIMPTIQSSSLILVFRHPANFNRFFNFLFVGFLLQKYRMLRFNVYRTILANFCISRS</sequence>
<protein>
    <recommendedName>
        <fullName evidence="5">Secreted protein</fullName>
    </recommendedName>
</protein>
<keyword evidence="1" id="KW-1133">Transmembrane helix</keyword>
<evidence type="ECO:0000256" key="2">
    <source>
        <dbReference type="SAM" id="SignalP"/>
    </source>
</evidence>
<name>A0A922LAC0_DERFA</name>
<feature type="transmembrane region" description="Helical" evidence="1">
    <location>
        <begin position="42"/>
        <end position="58"/>
    </location>
</feature>
<evidence type="ECO:0000313" key="4">
    <source>
        <dbReference type="Proteomes" id="UP000790347"/>
    </source>
</evidence>
<keyword evidence="1" id="KW-0812">Transmembrane</keyword>
<keyword evidence="2" id="KW-0732">Signal</keyword>
<gene>
    <name evidence="3" type="ORF">DERF_000594</name>
</gene>
<reference evidence="3" key="2">
    <citation type="journal article" date="2022" name="Res Sq">
        <title>Comparative Genomics Reveals Insights into the Divergent Evolution of Astigmatic Mites and Household Pest Adaptations.</title>
        <authorList>
            <person name="Xiong Q."/>
            <person name="Wan A.T.-Y."/>
            <person name="Liu X.-Y."/>
            <person name="Fung C.S.-H."/>
            <person name="Xiao X."/>
            <person name="Malainual N."/>
            <person name="Hou J."/>
            <person name="Wang L."/>
            <person name="Wang M."/>
            <person name="Yang K."/>
            <person name="Cui Y."/>
            <person name="Leung E."/>
            <person name="Nong W."/>
            <person name="Shin S.-K."/>
            <person name="Au S."/>
            <person name="Jeong K.Y."/>
            <person name="Chew F.T."/>
            <person name="Hui J."/>
            <person name="Leung T.F."/>
            <person name="Tungtrongchitr A."/>
            <person name="Zhong N."/>
            <person name="Liu Z."/>
            <person name="Tsui S."/>
        </authorList>
    </citation>
    <scope>NUCLEOTIDE SEQUENCE</scope>
    <source>
        <strain evidence="3">Derf</strain>
        <tissue evidence="3">Whole organism</tissue>
    </source>
</reference>
<organism evidence="3 4">
    <name type="scientific">Dermatophagoides farinae</name>
    <name type="common">American house dust mite</name>
    <dbReference type="NCBI Taxonomy" id="6954"/>
    <lineage>
        <taxon>Eukaryota</taxon>
        <taxon>Metazoa</taxon>
        <taxon>Ecdysozoa</taxon>
        <taxon>Arthropoda</taxon>
        <taxon>Chelicerata</taxon>
        <taxon>Arachnida</taxon>
        <taxon>Acari</taxon>
        <taxon>Acariformes</taxon>
        <taxon>Sarcoptiformes</taxon>
        <taxon>Astigmata</taxon>
        <taxon>Psoroptidia</taxon>
        <taxon>Analgoidea</taxon>
        <taxon>Pyroglyphidae</taxon>
        <taxon>Dermatophagoidinae</taxon>
        <taxon>Dermatophagoides</taxon>
    </lineage>
</organism>
<dbReference type="EMBL" id="ASGP02000001">
    <property type="protein sequence ID" value="KAH9526512.1"/>
    <property type="molecule type" value="Genomic_DNA"/>
</dbReference>
<dbReference type="Proteomes" id="UP000790347">
    <property type="component" value="Unassembled WGS sequence"/>
</dbReference>
<dbReference type="AlphaFoldDB" id="A0A922LAC0"/>
<proteinExistence type="predicted"/>
<accession>A0A922LAC0</accession>
<feature type="chain" id="PRO_5037203534" description="Secreted protein" evidence="2">
    <location>
        <begin position="19"/>
        <end position="78"/>
    </location>
</feature>
<evidence type="ECO:0008006" key="5">
    <source>
        <dbReference type="Google" id="ProtNLM"/>
    </source>
</evidence>
<evidence type="ECO:0000256" key="1">
    <source>
        <dbReference type="SAM" id="Phobius"/>
    </source>
</evidence>